<reference evidence="1 2" key="1">
    <citation type="journal article" date="2018" name="Antonie Van Leeuwenhoek">
        <title>Larkinella terrae sp. nov., isolated from soil on Jeju Island, South Korea.</title>
        <authorList>
            <person name="Ten L.N."/>
            <person name="Jeon J."/>
            <person name="Park S.J."/>
            <person name="Park S."/>
            <person name="Lee S.Y."/>
            <person name="Kim M.K."/>
            <person name="Jung H.Y."/>
        </authorList>
    </citation>
    <scope>NUCLEOTIDE SEQUENCE [LARGE SCALE GENOMIC DNA]</scope>
    <source>
        <strain evidence="1 2">KCTC 52001</strain>
    </source>
</reference>
<dbReference type="Proteomes" id="UP000441754">
    <property type="component" value="Unassembled WGS sequence"/>
</dbReference>
<dbReference type="EMBL" id="WJXZ01000018">
    <property type="protein sequence ID" value="MRS65751.1"/>
    <property type="molecule type" value="Genomic_DNA"/>
</dbReference>
<dbReference type="PROSITE" id="PS51257">
    <property type="entry name" value="PROKAR_LIPOPROTEIN"/>
    <property type="match status" value="1"/>
</dbReference>
<name>A0A7K0EWC9_9BACT</name>
<dbReference type="OrthoDB" id="950800at2"/>
<keyword evidence="2" id="KW-1185">Reference proteome</keyword>
<organism evidence="1 2">
    <name type="scientific">Larkinella terrae</name>
    <dbReference type="NCBI Taxonomy" id="2025311"/>
    <lineage>
        <taxon>Bacteria</taxon>
        <taxon>Pseudomonadati</taxon>
        <taxon>Bacteroidota</taxon>
        <taxon>Cytophagia</taxon>
        <taxon>Cytophagales</taxon>
        <taxon>Spirosomataceae</taxon>
        <taxon>Larkinella</taxon>
    </lineage>
</organism>
<protein>
    <recommendedName>
        <fullName evidence="3">Lipocalin-like domain-containing protein</fullName>
    </recommendedName>
</protein>
<dbReference type="RefSeq" id="WP_154179123.1">
    <property type="nucleotide sequence ID" value="NZ_WJXZ01000018.1"/>
</dbReference>
<evidence type="ECO:0000313" key="1">
    <source>
        <dbReference type="EMBL" id="MRS65751.1"/>
    </source>
</evidence>
<gene>
    <name evidence="1" type="ORF">GJJ30_30975</name>
</gene>
<comment type="caution">
    <text evidence="1">The sequence shown here is derived from an EMBL/GenBank/DDBJ whole genome shotgun (WGS) entry which is preliminary data.</text>
</comment>
<evidence type="ECO:0008006" key="3">
    <source>
        <dbReference type="Google" id="ProtNLM"/>
    </source>
</evidence>
<proteinExistence type="predicted"/>
<evidence type="ECO:0000313" key="2">
    <source>
        <dbReference type="Proteomes" id="UP000441754"/>
    </source>
</evidence>
<dbReference type="AlphaFoldDB" id="A0A7K0EWC9"/>
<accession>A0A7K0EWC9</accession>
<sequence>MKIFARLVVLSAGLIWIFSGCAEKLEPKPPTYSQLLTGTDKKTWRLVSIEVVDQGQKSGIIPVQNALSACRGDDQYVFYADESRKLSYLNGSLKCSATEPDTLFEDSWALINANATLEFVIPVFANSVLPYTIKNLTATSMTVEIYFEKIYTDPVNASYRFTFNSTTK</sequence>